<dbReference type="NCBIfam" id="TIGR01246">
    <property type="entry name" value="dapE_proteo"/>
    <property type="match status" value="1"/>
</dbReference>
<evidence type="ECO:0000313" key="18">
    <source>
        <dbReference type="Proteomes" id="UP000053675"/>
    </source>
</evidence>
<dbReference type="PATRIC" id="fig|472175.3.peg.2006"/>
<dbReference type="CDD" id="cd03891">
    <property type="entry name" value="M20_DapE_proteobac"/>
    <property type="match status" value="1"/>
</dbReference>
<evidence type="ECO:0000256" key="2">
    <source>
        <dbReference type="ARBA" id="ARBA00006746"/>
    </source>
</evidence>
<dbReference type="GO" id="GO:0019877">
    <property type="term" value="P:diaminopimelate biosynthetic process"/>
    <property type="evidence" value="ECO:0007669"/>
    <property type="project" value="UniProtKB-UniRule"/>
</dbReference>
<dbReference type="InterPro" id="IPR050072">
    <property type="entry name" value="Peptidase_M20A"/>
</dbReference>
<dbReference type="PROSITE" id="PS00758">
    <property type="entry name" value="ARGE_DAPE_CPG2_1"/>
    <property type="match status" value="1"/>
</dbReference>
<dbReference type="EC" id="3.5.1.18" evidence="4 15"/>
<sequence length="408" mass="44142">MVTARGLWNMACSMTLPTDPAKNLADLIRCPSVTPEDAGALDTLARMLEPLGAKSEKPVFSDDNTPDIANLYATIGEDGPHLMFAGHTDVVPVGDPDQWKYPPFAAEIADGVMYGRGAVDMKGGIACFVAALARHVEKNGPLKGRASLLITGDEEGPAINGTVKLLEWARERGESWDAAIVGEPTNPEKLGDMIKIGRRGSMSGRVTVTGRQGHVAYPHLADNPVPGIMALGQGLIANIFDQGTDEFQPSNLEITTVDVGNPAVNVIPGKASLAFNIRFNDTWTAESLQEEIHNRLDEAAEHDCAARGLEAPVEYDIEWIGRVSPVFLTRDEKLIETLSASVEAVTGERPKLSTSGGTSDARFIKDYCPVVEFGLVGQTMHMVDERVPVSDLETLTQIYERFIQDWFG</sequence>
<dbReference type="AlphaFoldDB" id="A0A084UDC2"/>
<name>A0A084UDC2_9HYPH</name>
<dbReference type="SUPFAM" id="SSF53187">
    <property type="entry name" value="Zn-dependent exopeptidases"/>
    <property type="match status" value="1"/>
</dbReference>
<keyword evidence="10 15" id="KW-0220">Diaminopimelate biosynthesis</keyword>
<evidence type="ECO:0000256" key="11">
    <source>
        <dbReference type="ARBA" id="ARBA00023154"/>
    </source>
</evidence>
<evidence type="ECO:0000256" key="3">
    <source>
        <dbReference type="ARBA" id="ARBA00011738"/>
    </source>
</evidence>
<protein>
    <recommendedName>
        <fullName evidence="5 15">Succinyl-diaminopimelate desuccinylase</fullName>
        <shortName evidence="15">SDAP desuccinylase</shortName>
        <ecNumber evidence="4 15">3.5.1.18</ecNumber>
    </recommendedName>
    <alternativeName>
        <fullName evidence="13 15">N-succinyl-LL-2,6-diaminoheptanedioate amidohydrolase</fullName>
    </alternativeName>
</protein>
<evidence type="ECO:0000256" key="9">
    <source>
        <dbReference type="ARBA" id="ARBA00022833"/>
    </source>
</evidence>
<evidence type="ECO:0000256" key="4">
    <source>
        <dbReference type="ARBA" id="ARBA00011921"/>
    </source>
</evidence>
<dbReference type="EMBL" id="JMQM01000001">
    <property type="protein sequence ID" value="KFB10958.1"/>
    <property type="molecule type" value="Genomic_DNA"/>
</dbReference>
<proteinExistence type="inferred from homology"/>
<keyword evidence="6 15" id="KW-0028">Amino-acid biosynthesis</keyword>
<dbReference type="NCBIfam" id="NF009557">
    <property type="entry name" value="PRK13009.1"/>
    <property type="match status" value="1"/>
</dbReference>
<dbReference type="STRING" id="472175.EL18_01999"/>
<dbReference type="SUPFAM" id="SSF55031">
    <property type="entry name" value="Bacterial exopeptidase dimerisation domain"/>
    <property type="match status" value="1"/>
</dbReference>
<dbReference type="HAMAP" id="MF_01690">
    <property type="entry name" value="DapE"/>
    <property type="match status" value="1"/>
</dbReference>
<comment type="cofactor">
    <cofactor evidence="15">
        <name>Zn(2+)</name>
        <dbReference type="ChEBI" id="CHEBI:29105"/>
    </cofactor>
    <cofactor evidence="15">
        <name>Co(2+)</name>
        <dbReference type="ChEBI" id="CHEBI:48828"/>
    </cofactor>
    <text evidence="15">Binds 2 Zn(2+) or Co(2+) ions per subunit.</text>
</comment>
<comment type="pathway">
    <text evidence="1 15">Amino-acid biosynthesis; L-lysine biosynthesis via DAP pathway; LL-2,6-diaminopimelate from (S)-tetrahydrodipicolinate (succinylase route): step 3/3.</text>
</comment>
<dbReference type="GO" id="GO:0008270">
    <property type="term" value="F:zinc ion binding"/>
    <property type="evidence" value="ECO:0007669"/>
    <property type="project" value="UniProtKB-UniRule"/>
</dbReference>
<evidence type="ECO:0000256" key="7">
    <source>
        <dbReference type="ARBA" id="ARBA00022723"/>
    </source>
</evidence>
<evidence type="ECO:0000256" key="10">
    <source>
        <dbReference type="ARBA" id="ARBA00022915"/>
    </source>
</evidence>
<dbReference type="Gene3D" id="3.40.630.10">
    <property type="entry name" value="Zn peptidases"/>
    <property type="match status" value="2"/>
</dbReference>
<dbReference type="Pfam" id="PF07687">
    <property type="entry name" value="M20_dimer"/>
    <property type="match status" value="1"/>
</dbReference>
<accession>A0A084UDC2</accession>
<keyword evidence="8 15" id="KW-0378">Hydrolase</keyword>
<feature type="active site" description="Proton acceptor" evidence="15">
    <location>
        <position position="154"/>
    </location>
</feature>
<dbReference type="PANTHER" id="PTHR43808">
    <property type="entry name" value="ACETYLORNITHINE DEACETYLASE"/>
    <property type="match status" value="1"/>
</dbReference>
<dbReference type="GO" id="GO:0006526">
    <property type="term" value="P:L-arginine biosynthetic process"/>
    <property type="evidence" value="ECO:0007669"/>
    <property type="project" value="TreeGrafter"/>
</dbReference>
<keyword evidence="12 15" id="KW-0170">Cobalt</keyword>
<keyword evidence="11 15" id="KW-0457">Lysine biosynthesis</keyword>
<dbReference type="InterPro" id="IPR005941">
    <property type="entry name" value="DapE_proteobac"/>
</dbReference>
<evidence type="ECO:0000313" key="17">
    <source>
        <dbReference type="EMBL" id="KFB10958.1"/>
    </source>
</evidence>
<evidence type="ECO:0000256" key="6">
    <source>
        <dbReference type="ARBA" id="ARBA00022605"/>
    </source>
</evidence>
<dbReference type="PANTHER" id="PTHR43808:SF31">
    <property type="entry name" value="N-ACETYL-L-CITRULLINE DEACETYLASE"/>
    <property type="match status" value="1"/>
</dbReference>
<keyword evidence="18" id="KW-1185">Reference proteome</keyword>
<evidence type="ECO:0000256" key="15">
    <source>
        <dbReference type="HAMAP-Rule" id="MF_01690"/>
    </source>
</evidence>
<reference evidence="17 18" key="1">
    <citation type="submission" date="2014-05" db="EMBL/GenBank/DDBJ databases">
        <title>Draft Genome Sequence of Nitratireductor basaltis Strain UMTGB225, A Marine Bacterium Isolated from Green Barrel Tunicate.</title>
        <authorList>
            <person name="Gan H.Y."/>
        </authorList>
    </citation>
    <scope>NUCLEOTIDE SEQUENCE [LARGE SCALE GENOMIC DNA]</scope>
    <source>
        <strain evidence="17 18">UMTGB225</strain>
    </source>
</reference>
<feature type="binding site" evidence="15">
    <location>
        <position position="381"/>
    </location>
    <ligand>
        <name>Zn(2+)</name>
        <dbReference type="ChEBI" id="CHEBI:29105"/>
        <label>2</label>
    </ligand>
</feature>
<feature type="binding site" evidence="15">
    <location>
        <position position="183"/>
    </location>
    <ligand>
        <name>Zn(2+)</name>
        <dbReference type="ChEBI" id="CHEBI:29105"/>
        <label>1</label>
    </ligand>
</feature>
<evidence type="ECO:0000256" key="13">
    <source>
        <dbReference type="ARBA" id="ARBA00031891"/>
    </source>
</evidence>
<keyword evidence="9 15" id="KW-0862">Zinc</keyword>
<comment type="caution">
    <text evidence="17">The sequence shown here is derived from an EMBL/GenBank/DDBJ whole genome shotgun (WGS) entry which is preliminary data.</text>
</comment>
<evidence type="ECO:0000256" key="14">
    <source>
        <dbReference type="ARBA" id="ARBA00051301"/>
    </source>
</evidence>
<feature type="binding site" evidence="15">
    <location>
        <position position="120"/>
    </location>
    <ligand>
        <name>Zn(2+)</name>
        <dbReference type="ChEBI" id="CHEBI:29105"/>
        <label>2</label>
    </ligand>
</feature>
<evidence type="ECO:0000256" key="1">
    <source>
        <dbReference type="ARBA" id="ARBA00005130"/>
    </source>
</evidence>
<dbReference type="GO" id="GO:0050897">
    <property type="term" value="F:cobalt ion binding"/>
    <property type="evidence" value="ECO:0007669"/>
    <property type="project" value="UniProtKB-UniRule"/>
</dbReference>
<dbReference type="Pfam" id="PF01546">
    <property type="entry name" value="Peptidase_M20"/>
    <property type="match status" value="1"/>
</dbReference>
<dbReference type="UniPathway" id="UPA00034">
    <property type="reaction ID" value="UER00021"/>
</dbReference>
<dbReference type="Proteomes" id="UP000053675">
    <property type="component" value="Unassembled WGS sequence"/>
</dbReference>
<dbReference type="InterPro" id="IPR002933">
    <property type="entry name" value="Peptidase_M20"/>
</dbReference>
<dbReference type="GO" id="GO:0009089">
    <property type="term" value="P:lysine biosynthetic process via diaminopimelate"/>
    <property type="evidence" value="ECO:0007669"/>
    <property type="project" value="UniProtKB-UniRule"/>
</dbReference>
<dbReference type="GO" id="GO:0009014">
    <property type="term" value="F:succinyl-diaminopimelate desuccinylase activity"/>
    <property type="evidence" value="ECO:0007669"/>
    <property type="project" value="UniProtKB-UniRule"/>
</dbReference>
<dbReference type="InterPro" id="IPR011650">
    <property type="entry name" value="Peptidase_M20_dimer"/>
</dbReference>
<gene>
    <name evidence="15 17" type="primary">dapE</name>
    <name evidence="17" type="ORF">EL18_01999</name>
</gene>
<comment type="function">
    <text evidence="15">Catalyzes the hydrolysis of N-succinyl-L,L-diaminopimelic acid (SDAP), forming succinate and LL-2,6-diaminopimelate (DAP), an intermediate involved in the bacterial biosynthesis of lysine and meso-diaminopimelic acid, an essential component of bacterial cell walls.</text>
</comment>
<dbReference type="InterPro" id="IPR001261">
    <property type="entry name" value="ArgE/DapE_CS"/>
</dbReference>
<evidence type="ECO:0000256" key="12">
    <source>
        <dbReference type="ARBA" id="ARBA00023285"/>
    </source>
</evidence>
<organism evidence="17 18">
    <name type="scientific">Nitratireductor basaltis</name>
    <dbReference type="NCBI Taxonomy" id="472175"/>
    <lineage>
        <taxon>Bacteria</taxon>
        <taxon>Pseudomonadati</taxon>
        <taxon>Pseudomonadota</taxon>
        <taxon>Alphaproteobacteria</taxon>
        <taxon>Hyphomicrobiales</taxon>
        <taxon>Phyllobacteriaceae</taxon>
        <taxon>Nitratireductor</taxon>
    </lineage>
</organism>
<comment type="similarity">
    <text evidence="2 15">Belongs to the peptidase M20A family. DapE subfamily.</text>
</comment>
<feature type="domain" description="Peptidase M20 dimerisation" evidence="16">
    <location>
        <begin position="196"/>
        <end position="303"/>
    </location>
</feature>
<comment type="subunit">
    <text evidence="3 15">Homodimer.</text>
</comment>
<dbReference type="InterPro" id="IPR036264">
    <property type="entry name" value="Bact_exopeptidase_dim_dom"/>
</dbReference>
<feature type="binding site" evidence="15">
    <location>
        <position position="155"/>
    </location>
    <ligand>
        <name>Zn(2+)</name>
        <dbReference type="ChEBI" id="CHEBI:29105"/>
        <label>2</label>
    </ligand>
</feature>
<keyword evidence="7 15" id="KW-0479">Metal-binding</keyword>
<feature type="binding site" evidence="15">
    <location>
        <position position="87"/>
    </location>
    <ligand>
        <name>Zn(2+)</name>
        <dbReference type="ChEBI" id="CHEBI:29105"/>
        <label>1</label>
    </ligand>
</feature>
<comment type="catalytic activity">
    <reaction evidence="14 15">
        <text>N-succinyl-(2S,6S)-2,6-diaminopimelate + H2O = (2S,6S)-2,6-diaminopimelate + succinate</text>
        <dbReference type="Rhea" id="RHEA:22608"/>
        <dbReference type="ChEBI" id="CHEBI:15377"/>
        <dbReference type="ChEBI" id="CHEBI:30031"/>
        <dbReference type="ChEBI" id="CHEBI:57609"/>
        <dbReference type="ChEBI" id="CHEBI:58087"/>
        <dbReference type="EC" id="3.5.1.18"/>
    </reaction>
</comment>
<dbReference type="eggNOG" id="COG0624">
    <property type="taxonomic scope" value="Bacteria"/>
</dbReference>
<evidence type="ECO:0000259" key="16">
    <source>
        <dbReference type="Pfam" id="PF07687"/>
    </source>
</evidence>
<dbReference type="GO" id="GO:0008777">
    <property type="term" value="F:acetylornithine deacetylase activity"/>
    <property type="evidence" value="ECO:0007669"/>
    <property type="project" value="TreeGrafter"/>
</dbReference>
<evidence type="ECO:0000256" key="5">
    <source>
        <dbReference type="ARBA" id="ARBA00022391"/>
    </source>
</evidence>
<feature type="active site" evidence="15">
    <location>
        <position position="89"/>
    </location>
</feature>
<feature type="binding site" evidence="15">
    <location>
        <position position="120"/>
    </location>
    <ligand>
        <name>Zn(2+)</name>
        <dbReference type="ChEBI" id="CHEBI:29105"/>
        <label>1</label>
    </ligand>
</feature>
<evidence type="ECO:0000256" key="8">
    <source>
        <dbReference type="ARBA" id="ARBA00022801"/>
    </source>
</evidence>